<proteinExistence type="predicted"/>
<keyword evidence="5" id="KW-1185">Reference proteome</keyword>
<dbReference type="InterPro" id="IPR036236">
    <property type="entry name" value="Znf_C2H2_sf"/>
</dbReference>
<feature type="domain" description="C2H2-type" evidence="3">
    <location>
        <begin position="199"/>
        <end position="228"/>
    </location>
</feature>
<keyword evidence="1" id="KW-0479">Metal-binding</keyword>
<dbReference type="PROSITE" id="PS00028">
    <property type="entry name" value="ZINC_FINGER_C2H2_1"/>
    <property type="match status" value="1"/>
</dbReference>
<dbReference type="AlphaFoldDB" id="A0A813GY65"/>
<dbReference type="SUPFAM" id="SSF57667">
    <property type="entry name" value="beta-beta-alpha zinc fingers"/>
    <property type="match status" value="1"/>
</dbReference>
<dbReference type="PROSITE" id="PS50157">
    <property type="entry name" value="ZINC_FINGER_C2H2_2"/>
    <property type="match status" value="1"/>
</dbReference>
<evidence type="ECO:0000256" key="1">
    <source>
        <dbReference type="PROSITE-ProRule" id="PRU00042"/>
    </source>
</evidence>
<feature type="region of interest" description="Disordered" evidence="2">
    <location>
        <begin position="509"/>
        <end position="535"/>
    </location>
</feature>
<keyword evidence="1" id="KW-0863">Zinc-finger</keyword>
<gene>
    <name evidence="4" type="ORF">PGLA1383_LOCUS46589</name>
</gene>
<dbReference type="EMBL" id="CAJNNV010029819">
    <property type="protein sequence ID" value="CAE8630198.1"/>
    <property type="molecule type" value="Genomic_DNA"/>
</dbReference>
<name>A0A813GY65_POLGL</name>
<dbReference type="GO" id="GO:0008270">
    <property type="term" value="F:zinc ion binding"/>
    <property type="evidence" value="ECO:0007669"/>
    <property type="project" value="UniProtKB-KW"/>
</dbReference>
<accession>A0A813GY65</accession>
<dbReference type="SUPFAM" id="SSF53474">
    <property type="entry name" value="alpha/beta-Hydrolases"/>
    <property type="match status" value="1"/>
</dbReference>
<evidence type="ECO:0000313" key="5">
    <source>
        <dbReference type="Proteomes" id="UP000654075"/>
    </source>
</evidence>
<evidence type="ECO:0000313" key="4">
    <source>
        <dbReference type="EMBL" id="CAE8630198.1"/>
    </source>
</evidence>
<protein>
    <recommendedName>
        <fullName evidence="3">C2H2-type domain-containing protein</fullName>
    </recommendedName>
</protein>
<evidence type="ECO:0000259" key="3">
    <source>
        <dbReference type="PROSITE" id="PS50157"/>
    </source>
</evidence>
<dbReference type="Gene3D" id="3.40.50.1820">
    <property type="entry name" value="alpha/beta hydrolase"/>
    <property type="match status" value="1"/>
</dbReference>
<dbReference type="Proteomes" id="UP000654075">
    <property type="component" value="Unassembled WGS sequence"/>
</dbReference>
<comment type="caution">
    <text evidence="4">The sequence shown here is derived from an EMBL/GenBank/DDBJ whole genome shotgun (WGS) entry which is preliminary data.</text>
</comment>
<feature type="region of interest" description="Disordered" evidence="2">
    <location>
        <begin position="464"/>
        <end position="488"/>
    </location>
</feature>
<reference evidence="4" key="1">
    <citation type="submission" date="2021-02" db="EMBL/GenBank/DDBJ databases">
        <authorList>
            <person name="Dougan E. K."/>
            <person name="Rhodes N."/>
            <person name="Thang M."/>
            <person name="Chan C."/>
        </authorList>
    </citation>
    <scope>NUCLEOTIDE SEQUENCE</scope>
</reference>
<sequence length="959" mass="105262">MSRVQDHAYHSAPPQAYHRSSGNDGGWMAGKSLGGWNESRAWREPTNGWPSAIGESGRSAPGNLWRKPQSLPLSAEKAEIIGADSELEEATRRLPLNEAKARLMAPLLEGSSSSGVMSEEARAALGAAAKRKPLSLPDSLLTEGLPQEVLLDLRQIAENDYWEGKQVSGKMWITEWLRDGQKWATEALQSIQSKTAEGTWCKACWKSFSDDAALQEHQRSKDHMKKMKMWVWRYGFFSTETGVFSSTSLESGKRADQLVAPNAGFQQAKLPAVDAASARSRGSGKSKPSEILAQAAEAAGSEEGVAKKELLCFRDSLTLAQRLEVIKKIGLPRANDAPTLASLQHAFSEQVYRWMCQVKDQAWLWKEPSFSWLAGFYWHPESTSLPQLGPVHADRHCHLCEIDCYDETHPTSRRHAESLQRWVHKHGALPLKTTCDRCPGGPCASTARPDDGPPLDLNVSRRSLEEHDGQPQFPDEAEIPGGFTDLHRRSLGQRPTAVPYAAFVVRFTRDSQGSSSSRSGRKQWPKPPAAPEMIQVSSGLLRIGARVGKKEKNKRRQRWAVSLQKPLPAEGDHGLWRSLAIPLQKVAEGFQLEFALLMPGQSAGGPGAKEDAEPVELGRLSVTAPAAGMVVVVELELTLPMSDGSAAAGFKAQSYLQPVRTPEVVGLASFVGSGQVQAFGGLRALRGSQRAFQLLTEEIMLSFLLHLPSATSEEPHPGQRGAHAAGAGGALDPVLVFLHGDMERGSSSWAMPGLAAFCDEFGPAELCSSHKRADHPVRRFVVVTPCCPEEFWWFRHKALHDSTSYVPAMEDWFRYLFRWLSEDLAVSPPTSTSEGRIRLVGQSMGAYASLELARAMPEMVAAVVALAPCYDACRLDWLADRLRHVPLWVIIARQDAMCSFEEAASLVLKLRDSKALCARLTSIGFKDHNDTCKPLAKAWLYHWLLDPLGDIAQALTPGS</sequence>
<organism evidence="4 5">
    <name type="scientific">Polarella glacialis</name>
    <name type="common">Dinoflagellate</name>
    <dbReference type="NCBI Taxonomy" id="89957"/>
    <lineage>
        <taxon>Eukaryota</taxon>
        <taxon>Sar</taxon>
        <taxon>Alveolata</taxon>
        <taxon>Dinophyceae</taxon>
        <taxon>Suessiales</taxon>
        <taxon>Suessiaceae</taxon>
        <taxon>Polarella</taxon>
    </lineage>
</organism>
<feature type="region of interest" description="Disordered" evidence="2">
    <location>
        <begin position="1"/>
        <end position="69"/>
    </location>
</feature>
<dbReference type="Gene3D" id="3.30.160.60">
    <property type="entry name" value="Classic Zinc Finger"/>
    <property type="match status" value="1"/>
</dbReference>
<keyword evidence="1" id="KW-0862">Zinc</keyword>
<evidence type="ECO:0000256" key="2">
    <source>
        <dbReference type="SAM" id="MobiDB-lite"/>
    </source>
</evidence>
<dbReference type="InterPro" id="IPR013087">
    <property type="entry name" value="Znf_C2H2_type"/>
</dbReference>
<dbReference type="InterPro" id="IPR029058">
    <property type="entry name" value="AB_hydrolase_fold"/>
</dbReference>